<reference evidence="2 3" key="1">
    <citation type="journal article" date="2022" name="Allergy">
        <title>Genome assembly and annotation of Periplaneta americana reveal a comprehensive cockroach allergen profile.</title>
        <authorList>
            <person name="Wang L."/>
            <person name="Xiong Q."/>
            <person name="Saelim N."/>
            <person name="Wang L."/>
            <person name="Nong W."/>
            <person name="Wan A.T."/>
            <person name="Shi M."/>
            <person name="Liu X."/>
            <person name="Cao Q."/>
            <person name="Hui J.H.L."/>
            <person name="Sookrung N."/>
            <person name="Leung T.F."/>
            <person name="Tungtrongchitr A."/>
            <person name="Tsui S.K.W."/>
        </authorList>
    </citation>
    <scope>NUCLEOTIDE SEQUENCE [LARGE SCALE GENOMIC DNA]</scope>
    <source>
        <strain evidence="2">PWHHKU_190912</strain>
    </source>
</reference>
<dbReference type="PROSITE" id="PS50878">
    <property type="entry name" value="RT_POL"/>
    <property type="match status" value="1"/>
</dbReference>
<feature type="domain" description="Reverse transcriptase" evidence="1">
    <location>
        <begin position="1"/>
        <end position="334"/>
    </location>
</feature>
<proteinExistence type="predicted"/>
<accession>A0ABQ8SB35</accession>
<gene>
    <name evidence="2" type="ORF">ANN_19638</name>
</gene>
<dbReference type="PANTHER" id="PTHR47027:SF20">
    <property type="entry name" value="REVERSE TRANSCRIPTASE-LIKE PROTEIN WITH RNA-DIRECTED DNA POLYMERASE DOMAIN"/>
    <property type="match status" value="1"/>
</dbReference>
<comment type="caution">
    <text evidence="2">The sequence shown here is derived from an EMBL/GenBank/DDBJ whole genome shotgun (WGS) entry which is preliminary data.</text>
</comment>
<protein>
    <recommendedName>
        <fullName evidence="1">Reverse transcriptase domain-containing protein</fullName>
    </recommendedName>
</protein>
<organism evidence="2 3">
    <name type="scientific">Periplaneta americana</name>
    <name type="common">American cockroach</name>
    <name type="synonym">Blatta americana</name>
    <dbReference type="NCBI Taxonomy" id="6978"/>
    <lineage>
        <taxon>Eukaryota</taxon>
        <taxon>Metazoa</taxon>
        <taxon>Ecdysozoa</taxon>
        <taxon>Arthropoda</taxon>
        <taxon>Hexapoda</taxon>
        <taxon>Insecta</taxon>
        <taxon>Pterygota</taxon>
        <taxon>Neoptera</taxon>
        <taxon>Polyneoptera</taxon>
        <taxon>Dictyoptera</taxon>
        <taxon>Blattodea</taxon>
        <taxon>Blattoidea</taxon>
        <taxon>Blattidae</taxon>
        <taxon>Blattinae</taxon>
        <taxon>Periplaneta</taxon>
    </lineage>
</organism>
<evidence type="ECO:0000313" key="3">
    <source>
        <dbReference type="Proteomes" id="UP001148838"/>
    </source>
</evidence>
<dbReference type="Proteomes" id="UP001148838">
    <property type="component" value="Unassembled WGS sequence"/>
</dbReference>
<dbReference type="PANTHER" id="PTHR47027">
    <property type="entry name" value="REVERSE TRANSCRIPTASE DOMAIN-CONTAINING PROTEIN"/>
    <property type="match status" value="1"/>
</dbReference>
<evidence type="ECO:0000259" key="1">
    <source>
        <dbReference type="PROSITE" id="PS50878"/>
    </source>
</evidence>
<dbReference type="InterPro" id="IPR000477">
    <property type="entry name" value="RT_dom"/>
</dbReference>
<evidence type="ECO:0000313" key="2">
    <source>
        <dbReference type="EMBL" id="KAJ4431045.1"/>
    </source>
</evidence>
<dbReference type="Pfam" id="PF00078">
    <property type="entry name" value="RVT_1"/>
    <property type="match status" value="1"/>
</dbReference>
<sequence>MTTEHIKRLGFAAIDIPSYRPDLAPSDFHLFPKLKEHLRGHLLDSDDAVQTEYSLRRISIPFQECQLRQERIRVFSYILSSSHILMHPTTVVRILNLLTLRMSLGAHVRHVTYDDDIYTTCRFEINEDQPKQVHEEKRAIYLPCCDDLNHKYNIQDWNVIGLMFGCLDYQGTVHQLFIDLKKAYDSVKREDLHNILIEFSISKKLVRLIIMCSSETYNSVRIGQVLSDAFPIHCELKQGDALSPLLFNFPIEYGIRKVQKNREGLELNGLHQLLVYTDDVNILEKIHKRLGKIRQFYLKQTRPKLARIVFTSAYHRTPVVEGDSERCLRFSILIQSNGIRRGALVRVVLISFPCSECLAHGIGSRPLALTLLRHCDAHANEGPASPPRPVSTSSSVRTYRLILKGSEEKLRRINGYDFFM</sequence>
<dbReference type="InterPro" id="IPR036397">
    <property type="entry name" value="RNaseH_sf"/>
</dbReference>
<name>A0ABQ8SB35_PERAM</name>
<dbReference type="EMBL" id="JAJSOF020000031">
    <property type="protein sequence ID" value="KAJ4431045.1"/>
    <property type="molecule type" value="Genomic_DNA"/>
</dbReference>
<keyword evidence="3" id="KW-1185">Reference proteome</keyword>
<dbReference type="Gene3D" id="3.30.420.10">
    <property type="entry name" value="Ribonuclease H-like superfamily/Ribonuclease H"/>
    <property type="match status" value="1"/>
</dbReference>